<reference evidence="2 3" key="1">
    <citation type="submission" date="2018-10" db="EMBL/GenBank/DDBJ databases">
        <title>Genomic Encyclopedia of Archaeal and Bacterial Type Strains, Phase II (KMG-II): from individual species to whole genera.</title>
        <authorList>
            <person name="Goeker M."/>
        </authorList>
    </citation>
    <scope>NUCLEOTIDE SEQUENCE [LARGE SCALE GENOMIC DNA]</scope>
    <source>
        <strain evidence="2 3">DSM 235</strain>
    </source>
</reference>
<evidence type="ECO:0000313" key="3">
    <source>
        <dbReference type="Proteomes" id="UP000274556"/>
    </source>
</evidence>
<evidence type="ECO:0008006" key="4">
    <source>
        <dbReference type="Google" id="ProtNLM"/>
    </source>
</evidence>
<name>A0A495VFG6_9GAMM</name>
<proteinExistence type="predicted"/>
<evidence type="ECO:0000313" key="2">
    <source>
        <dbReference type="EMBL" id="RKT47167.1"/>
    </source>
</evidence>
<gene>
    <name evidence="2" type="ORF">BDD21_4726</name>
</gene>
<dbReference type="GO" id="GO:0016787">
    <property type="term" value="F:hydrolase activity"/>
    <property type="evidence" value="ECO:0007669"/>
    <property type="project" value="InterPro"/>
</dbReference>
<dbReference type="Pfam" id="PF06821">
    <property type="entry name" value="Ser_hydrolase"/>
    <property type="match status" value="1"/>
</dbReference>
<dbReference type="AlphaFoldDB" id="A0A495VFG6"/>
<comment type="caution">
    <text evidence="2">The sequence shown here is derived from an EMBL/GenBank/DDBJ whole genome shotgun (WGS) entry which is preliminary data.</text>
</comment>
<dbReference type="SUPFAM" id="SSF53474">
    <property type="entry name" value="alpha/beta-Hydrolases"/>
    <property type="match status" value="1"/>
</dbReference>
<evidence type="ECO:0000256" key="1">
    <source>
        <dbReference type="SAM" id="MobiDB-lite"/>
    </source>
</evidence>
<organism evidence="2 3">
    <name type="scientific">Thiocapsa rosea</name>
    <dbReference type="NCBI Taxonomy" id="69360"/>
    <lineage>
        <taxon>Bacteria</taxon>
        <taxon>Pseudomonadati</taxon>
        <taxon>Pseudomonadota</taxon>
        <taxon>Gammaproteobacteria</taxon>
        <taxon>Chromatiales</taxon>
        <taxon>Chromatiaceae</taxon>
        <taxon>Thiocapsa</taxon>
    </lineage>
</organism>
<dbReference type="InterPro" id="IPR029058">
    <property type="entry name" value="AB_hydrolase_fold"/>
</dbReference>
<dbReference type="Proteomes" id="UP000274556">
    <property type="component" value="Unassembled WGS sequence"/>
</dbReference>
<dbReference type="RefSeq" id="WP_120799176.1">
    <property type="nucleotide sequence ID" value="NZ_RBXL01000001.1"/>
</dbReference>
<dbReference type="EMBL" id="RBXL01000001">
    <property type="protein sequence ID" value="RKT47167.1"/>
    <property type="molecule type" value="Genomic_DNA"/>
</dbReference>
<keyword evidence="3" id="KW-1185">Reference proteome</keyword>
<sequence length="222" mass="24070">METTTLIIPGFRGSGPDHWQTWMEPLVSGARRVEQIDWDAPMLMTWADAVAVAIRGSSRPVWLVAHSFGCLAAITAAAGLSSRIAGALLVAPADPERFSLLGSKEAGRDDDLPSIAAHLPREALSFPSLVVASANDPWMSSAKVAEWARCWESVVVDIGRAGHINTESGFGPWPEGLDLLRMLQSTWLPGSTASADRIRQRPRRVAARDRIPTAQPYPANKR</sequence>
<dbReference type="OrthoDB" id="9804993at2"/>
<dbReference type="InterPro" id="IPR010662">
    <property type="entry name" value="RBBP9/YdeN"/>
</dbReference>
<accession>A0A495VFG6</accession>
<dbReference type="Gene3D" id="3.40.50.1820">
    <property type="entry name" value="alpha/beta hydrolase"/>
    <property type="match status" value="1"/>
</dbReference>
<feature type="region of interest" description="Disordered" evidence="1">
    <location>
        <begin position="193"/>
        <end position="222"/>
    </location>
</feature>
<protein>
    <recommendedName>
        <fullName evidence="4">Alpha/beta hydrolase</fullName>
    </recommendedName>
</protein>